<evidence type="ECO:0000313" key="7">
    <source>
        <dbReference type="EMBL" id="HIT75761.1"/>
    </source>
</evidence>
<dbReference type="PANTHER" id="PTHR33317:SF4">
    <property type="entry name" value="POLYNUCLEOTIDYL TRANSFERASE, RIBONUCLEASE H-LIKE SUPERFAMILY PROTEIN"/>
    <property type="match status" value="1"/>
</dbReference>
<dbReference type="PANTHER" id="PTHR33317">
    <property type="entry name" value="POLYNUCLEOTIDYL TRANSFERASE, RIBONUCLEASE H-LIKE SUPERFAMILY PROTEIN"/>
    <property type="match status" value="1"/>
</dbReference>
<dbReference type="SUPFAM" id="SSF53098">
    <property type="entry name" value="Ribonuclease H-like"/>
    <property type="match status" value="1"/>
</dbReference>
<dbReference type="GO" id="GO:0000967">
    <property type="term" value="P:rRNA 5'-end processing"/>
    <property type="evidence" value="ECO:0007669"/>
    <property type="project" value="UniProtKB-UniRule"/>
</dbReference>
<dbReference type="EMBL" id="DVLP01000275">
    <property type="protein sequence ID" value="HIT75761.1"/>
    <property type="molecule type" value="Genomic_DNA"/>
</dbReference>
<evidence type="ECO:0000259" key="6">
    <source>
        <dbReference type="SMART" id="SM00732"/>
    </source>
</evidence>
<name>A0A9D1GXQ3_9ACTN</name>
<dbReference type="NCBIfam" id="TIGR00250">
    <property type="entry name" value="RNAse_H_YqgF"/>
    <property type="match status" value="1"/>
</dbReference>
<dbReference type="InterPro" id="IPR012337">
    <property type="entry name" value="RNaseH-like_sf"/>
</dbReference>
<dbReference type="EC" id="3.1.-.-" evidence="5"/>
<proteinExistence type="inferred from homology"/>
<dbReference type="InterPro" id="IPR037027">
    <property type="entry name" value="YqgF/RNaseH-like_dom_sf"/>
</dbReference>
<gene>
    <name evidence="7" type="primary">ruvX</name>
    <name evidence="7" type="ORF">IAA98_09265</name>
</gene>
<dbReference type="Proteomes" id="UP000886842">
    <property type="component" value="Unassembled WGS sequence"/>
</dbReference>
<reference evidence="7" key="1">
    <citation type="submission" date="2020-10" db="EMBL/GenBank/DDBJ databases">
        <authorList>
            <person name="Gilroy R."/>
        </authorList>
    </citation>
    <scope>NUCLEOTIDE SEQUENCE</scope>
    <source>
        <strain evidence="7">ChiGjej1B1-24693</strain>
    </source>
</reference>
<protein>
    <recommendedName>
        <fullName evidence="5">Putative pre-16S rRNA nuclease</fullName>
        <ecNumber evidence="5">3.1.-.-</ecNumber>
    </recommendedName>
</protein>
<comment type="caution">
    <text evidence="7">The sequence shown here is derived from an EMBL/GenBank/DDBJ whole genome shotgun (WGS) entry which is preliminary data.</text>
</comment>
<dbReference type="CDD" id="cd16964">
    <property type="entry name" value="YqgF"/>
    <property type="match status" value="1"/>
</dbReference>
<dbReference type="GO" id="GO:0005829">
    <property type="term" value="C:cytosol"/>
    <property type="evidence" value="ECO:0007669"/>
    <property type="project" value="TreeGrafter"/>
</dbReference>
<evidence type="ECO:0000256" key="2">
    <source>
        <dbReference type="ARBA" id="ARBA00022517"/>
    </source>
</evidence>
<dbReference type="GO" id="GO:0004518">
    <property type="term" value="F:nuclease activity"/>
    <property type="evidence" value="ECO:0007669"/>
    <property type="project" value="UniProtKB-KW"/>
</dbReference>
<dbReference type="InterPro" id="IPR005227">
    <property type="entry name" value="YqgF"/>
</dbReference>
<accession>A0A9D1GXQ3</accession>
<comment type="function">
    <text evidence="5">Could be a nuclease involved in processing of the 5'-end of pre-16S rRNA.</text>
</comment>
<comment type="similarity">
    <text evidence="5">Belongs to the YqgF HJR family.</text>
</comment>
<dbReference type="HAMAP" id="MF_00651">
    <property type="entry name" value="Nuclease_YqgF"/>
    <property type="match status" value="1"/>
</dbReference>
<dbReference type="AlphaFoldDB" id="A0A9D1GXQ3"/>
<feature type="domain" description="YqgF/RNase H-like" evidence="6">
    <location>
        <begin position="6"/>
        <end position="114"/>
    </location>
</feature>
<keyword evidence="1 5" id="KW-0963">Cytoplasm</keyword>
<reference evidence="7" key="2">
    <citation type="journal article" date="2021" name="PeerJ">
        <title>Extensive microbial diversity within the chicken gut microbiome revealed by metagenomics and culture.</title>
        <authorList>
            <person name="Gilroy R."/>
            <person name="Ravi A."/>
            <person name="Getino M."/>
            <person name="Pursley I."/>
            <person name="Horton D.L."/>
            <person name="Alikhan N.F."/>
            <person name="Baker D."/>
            <person name="Gharbi K."/>
            <person name="Hall N."/>
            <person name="Watson M."/>
            <person name="Adriaenssens E.M."/>
            <person name="Foster-Nyarko E."/>
            <person name="Jarju S."/>
            <person name="Secka A."/>
            <person name="Antonio M."/>
            <person name="Oren A."/>
            <person name="Chaudhuri R.R."/>
            <person name="La Ragione R."/>
            <person name="Hildebrand F."/>
            <person name="Pallen M.J."/>
        </authorList>
    </citation>
    <scope>NUCLEOTIDE SEQUENCE</scope>
    <source>
        <strain evidence="7">ChiGjej1B1-24693</strain>
    </source>
</reference>
<organism evidence="7 8">
    <name type="scientific">Candidatus Avipropionibacterium avicola</name>
    <dbReference type="NCBI Taxonomy" id="2840701"/>
    <lineage>
        <taxon>Bacteria</taxon>
        <taxon>Bacillati</taxon>
        <taxon>Actinomycetota</taxon>
        <taxon>Actinomycetes</taxon>
        <taxon>Propionibacteriales</taxon>
        <taxon>Propionibacteriaceae</taxon>
        <taxon>Propionibacteriaceae incertae sedis</taxon>
        <taxon>Candidatus Avipropionibacterium</taxon>
    </lineage>
</organism>
<evidence type="ECO:0000313" key="8">
    <source>
        <dbReference type="Proteomes" id="UP000886842"/>
    </source>
</evidence>
<dbReference type="Gene3D" id="3.30.420.140">
    <property type="entry name" value="YqgF/RNase H-like domain"/>
    <property type="match status" value="1"/>
</dbReference>
<evidence type="ECO:0000256" key="3">
    <source>
        <dbReference type="ARBA" id="ARBA00022722"/>
    </source>
</evidence>
<evidence type="ECO:0000256" key="4">
    <source>
        <dbReference type="ARBA" id="ARBA00022801"/>
    </source>
</evidence>
<keyword evidence="4 5" id="KW-0378">Hydrolase</keyword>
<dbReference type="InterPro" id="IPR006641">
    <property type="entry name" value="YqgF/RNaseH-like_dom"/>
</dbReference>
<evidence type="ECO:0000256" key="5">
    <source>
        <dbReference type="HAMAP-Rule" id="MF_00651"/>
    </source>
</evidence>
<comment type="subcellular location">
    <subcellularLocation>
        <location evidence="5">Cytoplasm</location>
    </subcellularLocation>
</comment>
<dbReference type="GO" id="GO:0016788">
    <property type="term" value="F:hydrolase activity, acting on ester bonds"/>
    <property type="evidence" value="ECO:0007669"/>
    <property type="project" value="UniProtKB-UniRule"/>
</dbReference>
<dbReference type="Pfam" id="PF03652">
    <property type="entry name" value="RuvX"/>
    <property type="match status" value="1"/>
</dbReference>
<keyword evidence="3 5" id="KW-0540">Nuclease</keyword>
<sequence length="161" mass="17421">MTFRRGVRLALDLGQARIGVAACDPDAILAHPVRTVRAGGGKFGPDDPALDELLEIVEEYQPREVVIGLATSLSGQDGPAARRIRQRARRFAAAVAEDGITVRLVDERFTTTSAARQLQQAGRRSHQQRSVIDQAAAVAILEHALETERRTGEPPGEPVEP</sequence>
<dbReference type="SMART" id="SM00732">
    <property type="entry name" value="YqgFc"/>
    <property type="match status" value="1"/>
</dbReference>
<keyword evidence="2 5" id="KW-0690">Ribosome biogenesis</keyword>
<evidence type="ECO:0000256" key="1">
    <source>
        <dbReference type="ARBA" id="ARBA00022490"/>
    </source>
</evidence>